<keyword evidence="1" id="KW-0732">Signal</keyword>
<comment type="caution">
    <text evidence="2">The sequence shown here is derived from an EMBL/GenBank/DDBJ whole genome shotgun (WGS) entry which is preliminary data.</text>
</comment>
<proteinExistence type="predicted"/>
<dbReference type="AlphaFoldDB" id="A0A9D4MQR0"/>
<dbReference type="EMBL" id="JAIWYP010000001">
    <property type="protein sequence ID" value="KAH3880219.1"/>
    <property type="molecule type" value="Genomic_DNA"/>
</dbReference>
<keyword evidence="3" id="KW-1185">Reference proteome</keyword>
<sequence>MVARPLIWIVSVLLTVSMAGGQSDAEWLSWKSLNRRNYSSFTSELVHGHIGEGTIVW</sequence>
<organism evidence="2 3">
    <name type="scientific">Dreissena polymorpha</name>
    <name type="common">Zebra mussel</name>
    <name type="synonym">Mytilus polymorpha</name>
    <dbReference type="NCBI Taxonomy" id="45954"/>
    <lineage>
        <taxon>Eukaryota</taxon>
        <taxon>Metazoa</taxon>
        <taxon>Spiralia</taxon>
        <taxon>Lophotrochozoa</taxon>
        <taxon>Mollusca</taxon>
        <taxon>Bivalvia</taxon>
        <taxon>Autobranchia</taxon>
        <taxon>Heteroconchia</taxon>
        <taxon>Euheterodonta</taxon>
        <taxon>Imparidentia</taxon>
        <taxon>Neoheterodontei</taxon>
        <taxon>Myida</taxon>
        <taxon>Dreissenoidea</taxon>
        <taxon>Dreissenidae</taxon>
        <taxon>Dreissena</taxon>
    </lineage>
</organism>
<reference evidence="2" key="1">
    <citation type="journal article" date="2019" name="bioRxiv">
        <title>The Genome of the Zebra Mussel, Dreissena polymorpha: A Resource for Invasive Species Research.</title>
        <authorList>
            <person name="McCartney M.A."/>
            <person name="Auch B."/>
            <person name="Kono T."/>
            <person name="Mallez S."/>
            <person name="Zhang Y."/>
            <person name="Obille A."/>
            <person name="Becker A."/>
            <person name="Abrahante J.E."/>
            <person name="Garbe J."/>
            <person name="Badalamenti J.P."/>
            <person name="Herman A."/>
            <person name="Mangelson H."/>
            <person name="Liachko I."/>
            <person name="Sullivan S."/>
            <person name="Sone E.D."/>
            <person name="Koren S."/>
            <person name="Silverstein K.A.T."/>
            <person name="Beckman K.B."/>
            <person name="Gohl D.M."/>
        </authorList>
    </citation>
    <scope>NUCLEOTIDE SEQUENCE</scope>
    <source>
        <strain evidence="2">Duluth1</strain>
        <tissue evidence="2">Whole animal</tissue>
    </source>
</reference>
<evidence type="ECO:0000313" key="3">
    <source>
        <dbReference type="Proteomes" id="UP000828390"/>
    </source>
</evidence>
<gene>
    <name evidence="2" type="ORF">DPMN_004129</name>
</gene>
<feature type="chain" id="PRO_5039643392" evidence="1">
    <location>
        <begin position="22"/>
        <end position="57"/>
    </location>
</feature>
<reference evidence="2" key="2">
    <citation type="submission" date="2020-11" db="EMBL/GenBank/DDBJ databases">
        <authorList>
            <person name="McCartney M.A."/>
            <person name="Auch B."/>
            <person name="Kono T."/>
            <person name="Mallez S."/>
            <person name="Becker A."/>
            <person name="Gohl D.M."/>
            <person name="Silverstein K.A.T."/>
            <person name="Koren S."/>
            <person name="Bechman K.B."/>
            <person name="Herman A."/>
            <person name="Abrahante J.E."/>
            <person name="Garbe J."/>
        </authorList>
    </citation>
    <scope>NUCLEOTIDE SEQUENCE</scope>
    <source>
        <strain evidence="2">Duluth1</strain>
        <tissue evidence="2">Whole animal</tissue>
    </source>
</reference>
<feature type="signal peptide" evidence="1">
    <location>
        <begin position="1"/>
        <end position="21"/>
    </location>
</feature>
<evidence type="ECO:0000313" key="2">
    <source>
        <dbReference type="EMBL" id="KAH3880219.1"/>
    </source>
</evidence>
<dbReference type="Proteomes" id="UP000828390">
    <property type="component" value="Unassembled WGS sequence"/>
</dbReference>
<protein>
    <submittedName>
        <fullName evidence="2">Uncharacterized protein</fullName>
    </submittedName>
</protein>
<accession>A0A9D4MQR0</accession>
<evidence type="ECO:0000256" key="1">
    <source>
        <dbReference type="SAM" id="SignalP"/>
    </source>
</evidence>
<name>A0A9D4MQR0_DREPO</name>